<dbReference type="PRINTS" id="PR00080">
    <property type="entry name" value="SDRFAMILY"/>
</dbReference>
<organism evidence="5 6">
    <name type="scientific">Pygocentrus nattereri</name>
    <name type="common">Red-bellied piranha</name>
    <dbReference type="NCBI Taxonomy" id="42514"/>
    <lineage>
        <taxon>Eukaryota</taxon>
        <taxon>Metazoa</taxon>
        <taxon>Chordata</taxon>
        <taxon>Craniata</taxon>
        <taxon>Vertebrata</taxon>
        <taxon>Euteleostomi</taxon>
        <taxon>Actinopterygii</taxon>
        <taxon>Neopterygii</taxon>
        <taxon>Teleostei</taxon>
        <taxon>Ostariophysi</taxon>
        <taxon>Characiformes</taxon>
        <taxon>Characoidei</taxon>
        <taxon>Pygocentrus</taxon>
    </lineage>
</organism>
<evidence type="ECO:0000256" key="2">
    <source>
        <dbReference type="ARBA" id="ARBA00023002"/>
    </source>
</evidence>
<dbReference type="InterPro" id="IPR036291">
    <property type="entry name" value="NAD(P)-bd_dom_sf"/>
</dbReference>
<reference evidence="5" key="3">
    <citation type="submission" date="2025-09" db="UniProtKB">
        <authorList>
            <consortium name="Ensembl"/>
        </authorList>
    </citation>
    <scope>IDENTIFICATION</scope>
</reference>
<proteinExistence type="inferred from homology"/>
<keyword evidence="4" id="KW-1133">Transmembrane helix</keyword>
<dbReference type="SUPFAM" id="SSF51735">
    <property type="entry name" value="NAD(P)-binding Rossmann-fold domains"/>
    <property type="match status" value="1"/>
</dbReference>
<keyword evidence="4" id="KW-0472">Membrane</keyword>
<dbReference type="RefSeq" id="XP_017555527.2">
    <property type="nucleotide sequence ID" value="XM_017700038.2"/>
</dbReference>
<evidence type="ECO:0000256" key="4">
    <source>
        <dbReference type="SAM" id="Phobius"/>
    </source>
</evidence>
<dbReference type="Pfam" id="PF00106">
    <property type="entry name" value="adh_short"/>
    <property type="match status" value="1"/>
</dbReference>
<dbReference type="AlphaFoldDB" id="A0A3B4BNY8"/>
<dbReference type="PANTHER" id="PTHR43313">
    <property type="entry name" value="SHORT-CHAIN DEHYDROGENASE/REDUCTASE FAMILY 9C"/>
    <property type="match status" value="1"/>
</dbReference>
<evidence type="ECO:0000313" key="6">
    <source>
        <dbReference type="Proteomes" id="UP001501920"/>
    </source>
</evidence>
<dbReference type="FunFam" id="3.40.50.720:FF:000074">
    <property type="entry name" value="Retinol dehydrogenase type 1"/>
    <property type="match status" value="1"/>
</dbReference>
<keyword evidence="4" id="KW-0812">Transmembrane</keyword>
<reference evidence="5" key="2">
    <citation type="submission" date="2025-08" db="UniProtKB">
        <authorList>
            <consortium name="Ensembl"/>
        </authorList>
    </citation>
    <scope>IDENTIFICATION</scope>
</reference>
<dbReference type="OMA" id="KKCMAVN"/>
<feature type="transmembrane region" description="Helical" evidence="4">
    <location>
        <begin position="35"/>
        <end position="62"/>
    </location>
</feature>
<evidence type="ECO:0000256" key="1">
    <source>
        <dbReference type="ARBA" id="ARBA00006484"/>
    </source>
</evidence>
<dbReference type="Gene3D" id="3.40.50.720">
    <property type="entry name" value="NAD(P)-binding Rossmann-like Domain"/>
    <property type="match status" value="1"/>
</dbReference>
<dbReference type="Ensembl" id="ENSPNAT00000014013.2">
    <property type="protein sequence ID" value="ENSPNAP00000000345.2"/>
    <property type="gene ID" value="ENSPNAG00000000200.2"/>
</dbReference>
<accession>A0A3B4BNY8</accession>
<dbReference type="GO" id="GO:0016491">
    <property type="term" value="F:oxidoreductase activity"/>
    <property type="evidence" value="ECO:0007669"/>
    <property type="project" value="UniProtKB-KW"/>
</dbReference>
<dbReference type="GeneTree" id="ENSGT00940000160204"/>
<dbReference type="Proteomes" id="UP001501920">
    <property type="component" value="Chromosome 11"/>
</dbReference>
<feature type="transmembrane region" description="Helical" evidence="4">
    <location>
        <begin position="6"/>
        <end position="28"/>
    </location>
</feature>
<keyword evidence="6" id="KW-1185">Reference proteome</keyword>
<protein>
    <recommendedName>
        <fullName evidence="7">Hydroxysteroid (17-beta) dehydrogenase 2</fullName>
    </recommendedName>
</protein>
<evidence type="ECO:0000256" key="3">
    <source>
        <dbReference type="RuleBase" id="RU000363"/>
    </source>
</evidence>
<dbReference type="InterPro" id="IPR002347">
    <property type="entry name" value="SDR_fam"/>
</dbReference>
<gene>
    <name evidence="5" type="primary">HSD17B2</name>
</gene>
<evidence type="ECO:0000313" key="5">
    <source>
        <dbReference type="Ensembl" id="ENSPNAP00000000345.2"/>
    </source>
</evidence>
<name>A0A3B4BNY8_PYGNA</name>
<dbReference type="InterPro" id="IPR020904">
    <property type="entry name" value="Sc_DH/Rdtase_CS"/>
</dbReference>
<evidence type="ECO:0008006" key="7">
    <source>
        <dbReference type="Google" id="ProtNLM"/>
    </source>
</evidence>
<dbReference type="GeneID" id="108428768"/>
<comment type="similarity">
    <text evidence="1 3">Belongs to the short-chain dehydrogenases/reductases (SDR) family.</text>
</comment>
<dbReference type="GO" id="GO:0008202">
    <property type="term" value="P:steroid metabolic process"/>
    <property type="evidence" value="ECO:0007669"/>
    <property type="project" value="TreeGrafter"/>
</dbReference>
<dbReference type="PRINTS" id="PR00081">
    <property type="entry name" value="GDHRDH"/>
</dbReference>
<keyword evidence="2" id="KW-0560">Oxidoreductase</keyword>
<dbReference type="OrthoDB" id="9876299at2759"/>
<dbReference type="PROSITE" id="PS00061">
    <property type="entry name" value="ADH_SHORT"/>
    <property type="match status" value="1"/>
</dbReference>
<reference evidence="5 6" key="1">
    <citation type="submission" date="2020-10" db="EMBL/GenBank/DDBJ databases">
        <title>Pygocentrus nattereri (red-bellied piranha) genome, fPygNat1, primary haplotype.</title>
        <authorList>
            <person name="Myers G."/>
            <person name="Meyer A."/>
            <person name="Karagic N."/>
            <person name="Pippel M."/>
            <person name="Winkler S."/>
            <person name="Tracey A."/>
            <person name="Wood J."/>
            <person name="Formenti G."/>
            <person name="Howe K."/>
            <person name="Fedrigo O."/>
            <person name="Jarvis E.D."/>
        </authorList>
    </citation>
    <scope>NUCLEOTIDE SEQUENCE [LARGE SCALE GENOMIC DNA]</scope>
</reference>
<sequence>MEEGASEVWLCPLCVLMIATSAAVLLLWGRGGRSAGLMVVGVLLCCVIPAGCFILALLSVGYTVIHCTAGRQELLLSAQGKSVLITGCDSGFGHNLAKLLDRAGVKVYAGVLKENGAGAQELRRVSSPQLTVLQLDITDTNQISKTLQFIKSQTGETGLWGLVNNAGVTGFVCDAEILPLRILRKILDVNFIAGVEMTLAFLPLIRQTKGRIVNVSSVGGEVPFPGFAAYGSSKAALTAYSGVLRQELSQWGVKVAIIQPGCFRTNILGNEEEWSKIEKEILSSLIQEVREAYGEEYICSLQRRLSALTTAGSTDTTPVLDAITHALFAERPRGFYRPGPSAVSLSLLHMFCPTWLFDLVFSKITRYNRVKPAGVVSK</sequence>
<dbReference type="PANTHER" id="PTHR43313:SF3">
    <property type="entry name" value="17-BETA-HYDROXYSTEROID DEHYDROGENASE TYPE 2"/>
    <property type="match status" value="1"/>
</dbReference>
<dbReference type="STRING" id="42514.ENSPNAP00000000345"/>